<reference evidence="2 3" key="1">
    <citation type="submission" date="2020-09" db="EMBL/GenBank/DDBJ databases">
        <title>De no assembly of potato wild relative species, Solanum commersonii.</title>
        <authorList>
            <person name="Cho K."/>
        </authorList>
    </citation>
    <scope>NUCLEOTIDE SEQUENCE [LARGE SCALE GENOMIC DNA]</scope>
    <source>
        <strain evidence="2">LZ3.2</strain>
        <tissue evidence="2">Leaf</tissue>
    </source>
</reference>
<evidence type="ECO:0000313" key="3">
    <source>
        <dbReference type="Proteomes" id="UP000824120"/>
    </source>
</evidence>
<sequence>MKQKHKKSVQELLASLRGQQADNISITFQELQQQVNGDQQDDQLDNENTITPTLSGNNLNSSSSSNEANT</sequence>
<feature type="compositionally biased region" description="Low complexity" evidence="1">
    <location>
        <begin position="54"/>
        <end position="70"/>
    </location>
</feature>
<dbReference type="AlphaFoldDB" id="A0A9J5X3Y8"/>
<proteinExistence type="predicted"/>
<feature type="region of interest" description="Disordered" evidence="1">
    <location>
        <begin position="32"/>
        <end position="70"/>
    </location>
</feature>
<evidence type="ECO:0000313" key="2">
    <source>
        <dbReference type="EMBL" id="KAG5582012.1"/>
    </source>
</evidence>
<name>A0A9J5X3Y8_SOLCO</name>
<evidence type="ECO:0000256" key="1">
    <source>
        <dbReference type="SAM" id="MobiDB-lite"/>
    </source>
</evidence>
<accession>A0A9J5X3Y8</accession>
<protein>
    <submittedName>
        <fullName evidence="2">Uncharacterized protein</fullName>
    </submittedName>
</protein>
<dbReference type="Proteomes" id="UP000824120">
    <property type="component" value="Chromosome 10"/>
</dbReference>
<comment type="caution">
    <text evidence="2">The sequence shown here is derived from an EMBL/GenBank/DDBJ whole genome shotgun (WGS) entry which is preliminary data.</text>
</comment>
<gene>
    <name evidence="2" type="ORF">H5410_052639</name>
</gene>
<keyword evidence="3" id="KW-1185">Reference proteome</keyword>
<organism evidence="2 3">
    <name type="scientific">Solanum commersonii</name>
    <name type="common">Commerson's wild potato</name>
    <name type="synonym">Commerson's nightshade</name>
    <dbReference type="NCBI Taxonomy" id="4109"/>
    <lineage>
        <taxon>Eukaryota</taxon>
        <taxon>Viridiplantae</taxon>
        <taxon>Streptophyta</taxon>
        <taxon>Embryophyta</taxon>
        <taxon>Tracheophyta</taxon>
        <taxon>Spermatophyta</taxon>
        <taxon>Magnoliopsida</taxon>
        <taxon>eudicotyledons</taxon>
        <taxon>Gunneridae</taxon>
        <taxon>Pentapetalae</taxon>
        <taxon>asterids</taxon>
        <taxon>lamiids</taxon>
        <taxon>Solanales</taxon>
        <taxon>Solanaceae</taxon>
        <taxon>Solanoideae</taxon>
        <taxon>Solaneae</taxon>
        <taxon>Solanum</taxon>
    </lineage>
</organism>
<dbReference type="EMBL" id="JACXVP010000010">
    <property type="protein sequence ID" value="KAG5582012.1"/>
    <property type="molecule type" value="Genomic_DNA"/>
</dbReference>